<dbReference type="InterPro" id="IPR039895">
    <property type="entry name" value="COBL-like"/>
</dbReference>
<feature type="compositionally biased region" description="Polar residues" evidence="1">
    <location>
        <begin position="15"/>
        <end position="31"/>
    </location>
</feature>
<evidence type="ECO:0000313" key="4">
    <source>
        <dbReference type="Proteomes" id="UP001066276"/>
    </source>
</evidence>
<feature type="compositionally biased region" description="Basic and acidic residues" evidence="1">
    <location>
        <begin position="600"/>
        <end position="619"/>
    </location>
</feature>
<accession>A0AAV7UHE1</accession>
<gene>
    <name evidence="3" type="ORF">NDU88_005179</name>
</gene>
<dbReference type="PROSITE" id="PS50898">
    <property type="entry name" value="RBD"/>
    <property type="match status" value="1"/>
</dbReference>
<sequence length="1128" mass="123062">MRVTHLGTALEQESRNPSGMSTGLGTNSENLQGCRRRTKGKAPRPPADVRSSVGSSTFDLESAMMEQKENLDRDIQLTVVLPNDVTTSTSVNGSKPMMDLLIFLCAQYHLNPSAYTIDVVSEERSQVKFKPNMPVGMLDVEKVILKPKNLDEKNKKPTPVIPEQTVRVVINYKKTQKTVLRASPNVSLQELIPTISSKCELDPLHTVLLKDRQSQEPLELTKSLNDLGLRELYAADASRASSAAELNLSSSQESFQIPQNTDMQKQKEDDKGFFRFLRRSKKKNEPVASAPATPLLTNQRPATVTKPSKVFKPYESNTLPTEMPKKRRAPLPPMYASQTVPKDFVQGHSRPQSCVVKSASIDGEQKDLSGKGVVRTGSLQLSGSSSNESTLRRAKRKAPPPPSPTAQPPHDQTDENSNDAEPSPRKSPAEDRHSEVTTVAGGAVFDYSLEGIDEKEESNTYLKANEATMPETSAVADAAPSAEPQSSTGKGDIAINSQGITPVSLKSSEEKQEALNAETIAAASNGHCTQAKRSFHVLCILTQSKPEGTDTEEIMLEKKETLTLESDTNQAISEDNLHTTVEEGENGNISISNELSVKSVAEDFRSPDDRRDDDIDSRMQKAHSHLITNQNNSGNSTSTSGVKTQDASIQTASHELNDNGQIAPEEFTSDILKEKDNLKCMLNNKVSKGHEVSTLQEHSNGHTHEEKGTQSPYNSPSKIHGLYRQTTEPKPKPSNEITREYIPKIGMTTYTIVPQKSVDKLKFFESQSDSNFEYDAQSQVLEAPQSPAKSNMPYLQGQGPTASDINDANAAYRSKLCTSASQTDSRAVANNVAVLPISKKDVTVASPEKKGKQDDVFPKARTNSFYSQLQRRVSGQYVTSAVAKSATSPTSPIQKEPLVKETEQNVPLSPESIVAAPNGMLHSSSELIQPKTDINHNSKSENITIKPPLIAPKPFSFSSNPSKPLLRLRTFTAPKSYSTTAPSPFARAVSSAVKRSQSFSKTHTSTTSQPLKEDSTNALSPATSPSEVPSYSSESILESSRTLEQKMNLTNTEKNNNAHNPPHALEKKPALSCPNPDPEQIHQSLLAAIRSGEAAASLKRVTVKPNTISINGRSGWSHPVHTDVPYKQ</sequence>
<keyword evidence="4" id="KW-1185">Reference proteome</keyword>
<organism evidence="3 4">
    <name type="scientific">Pleurodeles waltl</name>
    <name type="common">Iberian ribbed newt</name>
    <dbReference type="NCBI Taxonomy" id="8319"/>
    <lineage>
        <taxon>Eukaryota</taxon>
        <taxon>Metazoa</taxon>
        <taxon>Chordata</taxon>
        <taxon>Craniata</taxon>
        <taxon>Vertebrata</taxon>
        <taxon>Euteleostomi</taxon>
        <taxon>Amphibia</taxon>
        <taxon>Batrachia</taxon>
        <taxon>Caudata</taxon>
        <taxon>Salamandroidea</taxon>
        <taxon>Salamandridae</taxon>
        <taxon>Pleurodelinae</taxon>
        <taxon>Pleurodeles</taxon>
    </lineage>
</organism>
<feature type="compositionally biased region" description="Low complexity" evidence="1">
    <location>
        <begin position="1024"/>
        <end position="1039"/>
    </location>
</feature>
<feature type="domain" description="RBD" evidence="2">
    <location>
        <begin position="75"/>
        <end position="148"/>
    </location>
</feature>
<feature type="region of interest" description="Disordered" evidence="1">
    <location>
        <begin position="280"/>
        <end position="336"/>
    </location>
</feature>
<feature type="compositionally biased region" description="Low complexity" evidence="1">
    <location>
        <begin position="628"/>
        <end position="641"/>
    </location>
</feature>
<feature type="compositionally biased region" description="Polar residues" evidence="1">
    <location>
        <begin position="295"/>
        <end position="306"/>
    </location>
</feature>
<evidence type="ECO:0000313" key="3">
    <source>
        <dbReference type="EMBL" id="KAJ1188418.1"/>
    </source>
</evidence>
<dbReference type="Pfam" id="PF09469">
    <property type="entry name" value="Cobl"/>
    <property type="match status" value="1"/>
</dbReference>
<evidence type="ECO:0000256" key="1">
    <source>
        <dbReference type="SAM" id="MobiDB-lite"/>
    </source>
</evidence>
<feature type="compositionally biased region" description="Low complexity" evidence="1">
    <location>
        <begin position="378"/>
        <end position="389"/>
    </location>
</feature>
<dbReference type="EMBL" id="JANPWB010000005">
    <property type="protein sequence ID" value="KAJ1188418.1"/>
    <property type="molecule type" value="Genomic_DNA"/>
</dbReference>
<feature type="region of interest" description="Disordered" evidence="1">
    <location>
        <begin position="691"/>
        <end position="716"/>
    </location>
</feature>
<feature type="region of interest" description="Disordered" evidence="1">
    <location>
        <begin position="1052"/>
        <end position="1079"/>
    </location>
</feature>
<feature type="region of interest" description="Disordered" evidence="1">
    <location>
        <begin position="995"/>
        <end position="1039"/>
    </location>
</feature>
<dbReference type="InterPro" id="IPR003116">
    <property type="entry name" value="RBD_dom"/>
</dbReference>
<dbReference type="PANTHER" id="PTHR21557">
    <property type="entry name" value="CORDON-BLEU"/>
    <property type="match status" value="1"/>
</dbReference>
<dbReference type="PANTHER" id="PTHR21557:SF2">
    <property type="entry name" value="CORDON-BLEU PROTEIN-LIKE 1"/>
    <property type="match status" value="1"/>
</dbReference>
<dbReference type="InterPro" id="IPR019025">
    <property type="entry name" value="Cordon-bleu_ubiquitin_domain"/>
</dbReference>
<reference evidence="3" key="1">
    <citation type="journal article" date="2022" name="bioRxiv">
        <title>Sequencing and chromosome-scale assembly of the giantPleurodeles waltlgenome.</title>
        <authorList>
            <person name="Brown T."/>
            <person name="Elewa A."/>
            <person name="Iarovenko S."/>
            <person name="Subramanian E."/>
            <person name="Araus A.J."/>
            <person name="Petzold A."/>
            <person name="Susuki M."/>
            <person name="Suzuki K.-i.T."/>
            <person name="Hayashi T."/>
            <person name="Toyoda A."/>
            <person name="Oliveira C."/>
            <person name="Osipova E."/>
            <person name="Leigh N.D."/>
            <person name="Simon A."/>
            <person name="Yun M.H."/>
        </authorList>
    </citation>
    <scope>NUCLEOTIDE SEQUENCE</scope>
    <source>
        <strain evidence="3">20211129_DDA</strain>
        <tissue evidence="3">Liver</tissue>
    </source>
</reference>
<comment type="caution">
    <text evidence="3">The sequence shown here is derived from an EMBL/GenBank/DDBJ whole genome shotgun (WGS) entry which is preliminary data.</text>
</comment>
<protein>
    <recommendedName>
        <fullName evidence="2">RBD domain-containing protein</fullName>
    </recommendedName>
</protein>
<feature type="region of interest" description="Disordered" evidence="1">
    <location>
        <begin position="250"/>
        <end position="269"/>
    </location>
</feature>
<dbReference type="Gene3D" id="3.10.20.90">
    <property type="entry name" value="Phosphatidylinositol 3-kinase Catalytic Subunit, Chain A, domain 1"/>
    <property type="match status" value="1"/>
</dbReference>
<dbReference type="GO" id="GO:0003785">
    <property type="term" value="F:actin monomer binding"/>
    <property type="evidence" value="ECO:0007669"/>
    <property type="project" value="InterPro"/>
</dbReference>
<feature type="region of interest" description="Disordered" evidence="1">
    <location>
        <begin position="1"/>
        <end position="56"/>
    </location>
</feature>
<feature type="compositionally biased region" description="Polar residues" evidence="1">
    <location>
        <begin position="995"/>
        <end position="1023"/>
    </location>
</feature>
<feature type="compositionally biased region" description="Polar residues" evidence="1">
    <location>
        <begin position="483"/>
        <end position="506"/>
    </location>
</feature>
<dbReference type="Proteomes" id="UP001066276">
    <property type="component" value="Chromosome 3_1"/>
</dbReference>
<feature type="region of interest" description="Disordered" evidence="1">
    <location>
        <begin position="600"/>
        <end position="647"/>
    </location>
</feature>
<feature type="compositionally biased region" description="Basic and acidic residues" evidence="1">
    <location>
        <begin position="699"/>
        <end position="708"/>
    </location>
</feature>
<proteinExistence type="predicted"/>
<dbReference type="AlphaFoldDB" id="A0AAV7UHE1"/>
<evidence type="ECO:0000259" key="2">
    <source>
        <dbReference type="PROSITE" id="PS50898"/>
    </source>
</evidence>
<feature type="compositionally biased region" description="Basic and acidic residues" evidence="1">
    <location>
        <begin position="422"/>
        <end position="435"/>
    </location>
</feature>
<name>A0AAV7UHE1_PLEWA</name>
<dbReference type="GO" id="GO:0007165">
    <property type="term" value="P:signal transduction"/>
    <property type="evidence" value="ECO:0007669"/>
    <property type="project" value="InterPro"/>
</dbReference>
<feature type="region of interest" description="Disordered" evidence="1">
    <location>
        <begin position="358"/>
        <end position="512"/>
    </location>
</feature>